<evidence type="ECO:0000313" key="2">
    <source>
        <dbReference type="Proteomes" id="UP001290455"/>
    </source>
</evidence>
<name>A0ABU5ISK7_9BACI</name>
<sequence>MRLVKTDIDELLEATSELAEDDCSYRLKIIEIDKLLETTQDW</sequence>
<dbReference type="Proteomes" id="UP001290455">
    <property type="component" value="Unassembled WGS sequence"/>
</dbReference>
<reference evidence="1 2" key="1">
    <citation type="submission" date="2023-11" db="EMBL/GenBank/DDBJ databases">
        <title>Bacillus jintuensis, isolated from a mudflat on the Beibu Gulf coast.</title>
        <authorList>
            <person name="Li M."/>
        </authorList>
    </citation>
    <scope>NUCLEOTIDE SEQUENCE [LARGE SCALE GENOMIC DNA]</scope>
    <source>
        <strain evidence="1 2">31A1R</strain>
    </source>
</reference>
<dbReference type="RefSeq" id="WP_322444460.1">
    <property type="nucleotide sequence ID" value="NZ_JAXOFX010000001.1"/>
</dbReference>
<gene>
    <name evidence="1" type="ORF">SM124_00145</name>
</gene>
<dbReference type="EMBL" id="JAXOFX010000001">
    <property type="protein sequence ID" value="MDZ5470145.1"/>
    <property type="molecule type" value="Genomic_DNA"/>
</dbReference>
<proteinExistence type="predicted"/>
<organism evidence="1 2">
    <name type="scientific">Robertmurraya mangrovi</name>
    <dbReference type="NCBI Taxonomy" id="3098077"/>
    <lineage>
        <taxon>Bacteria</taxon>
        <taxon>Bacillati</taxon>
        <taxon>Bacillota</taxon>
        <taxon>Bacilli</taxon>
        <taxon>Bacillales</taxon>
        <taxon>Bacillaceae</taxon>
        <taxon>Robertmurraya</taxon>
    </lineage>
</organism>
<keyword evidence="2" id="KW-1185">Reference proteome</keyword>
<accession>A0ABU5ISK7</accession>
<comment type="caution">
    <text evidence="1">The sequence shown here is derived from an EMBL/GenBank/DDBJ whole genome shotgun (WGS) entry which is preliminary data.</text>
</comment>
<evidence type="ECO:0000313" key="1">
    <source>
        <dbReference type="EMBL" id="MDZ5470145.1"/>
    </source>
</evidence>
<protein>
    <submittedName>
        <fullName evidence="1">Uncharacterized protein</fullName>
    </submittedName>
</protein>